<evidence type="ECO:0000256" key="9">
    <source>
        <dbReference type="SAM" id="MobiDB-lite"/>
    </source>
</evidence>
<dbReference type="GO" id="GO:0005886">
    <property type="term" value="C:plasma membrane"/>
    <property type="evidence" value="ECO:0007669"/>
    <property type="project" value="TreeGrafter"/>
</dbReference>
<reference evidence="12" key="1">
    <citation type="submission" date="2021-01" db="UniProtKB">
        <authorList>
            <consortium name="EnsemblMetazoa"/>
        </authorList>
    </citation>
    <scope>IDENTIFICATION</scope>
</reference>
<sequence>MAKQRRSRSSSRQRHSSNSGGGTNGGTHNHCDSHKRGRGAQCCRRFTAFLFSHVGLCALVVGYAVLGAFAFRALEAPHEVQRADEVQRLRDATVDRLWEITDRYNVLYRENWTVEVGREMAEFQRGLIEAVKDGYDGRPSGQGQRWTLSGAFLYSLTVITTIGYGDIAPRTQLGKIVTMLYAIIGIPLMLLYLTNVGDILAKAFRYTYGKLCSCCRASPVKSPPGTGSLSLAQNTLARMNSQNSYSSYRMVQQSPQLAKHNSPLNHYSVDPPEKVGGSVRQQTQTTQILDFNQTPHDTVAAQHFDDMTPDELGGNNRQASHGFGDFVPGVSDTGSQEKLVICSLYLLAGMVLIAMCFSLMQEEVIYKVRNCGKRIGLIRNSDSGMGLGSCPLQDFYPPPLPPSLSRHHHHHQQQQQQQNMIGLGMVDPQELTGLTAGMALNVSGDGIDDNRVVSPHNDYSW</sequence>
<feature type="transmembrane region" description="Helical" evidence="10">
    <location>
        <begin position="46"/>
        <end position="71"/>
    </location>
</feature>
<proteinExistence type="inferred from homology"/>
<comment type="similarity">
    <text evidence="8">Belongs to the two pore domain potassium channel (TC 1.A.1.8) family.</text>
</comment>
<feature type="region of interest" description="Disordered" evidence="9">
    <location>
        <begin position="398"/>
        <end position="418"/>
    </location>
</feature>
<feature type="region of interest" description="Disordered" evidence="9">
    <location>
        <begin position="1"/>
        <end position="34"/>
    </location>
</feature>
<dbReference type="GO" id="GO:0015271">
    <property type="term" value="F:outward rectifier potassium channel activity"/>
    <property type="evidence" value="ECO:0007669"/>
    <property type="project" value="TreeGrafter"/>
</dbReference>
<keyword evidence="2 8" id="KW-0813">Transport</keyword>
<name>A0A7M7JM47_VARDE</name>
<evidence type="ECO:0000256" key="8">
    <source>
        <dbReference type="RuleBase" id="RU003857"/>
    </source>
</evidence>
<evidence type="ECO:0000313" key="13">
    <source>
        <dbReference type="Proteomes" id="UP000594260"/>
    </source>
</evidence>
<evidence type="ECO:0000313" key="12">
    <source>
        <dbReference type="EnsemblMetazoa" id="XP_022654101"/>
    </source>
</evidence>
<evidence type="ECO:0000256" key="4">
    <source>
        <dbReference type="ARBA" id="ARBA00022989"/>
    </source>
</evidence>
<keyword evidence="7 8" id="KW-0407">Ion channel</keyword>
<dbReference type="GO" id="GO:0022841">
    <property type="term" value="F:potassium ion leak channel activity"/>
    <property type="evidence" value="ECO:0007669"/>
    <property type="project" value="TreeGrafter"/>
</dbReference>
<keyword evidence="13" id="KW-1185">Reference proteome</keyword>
<keyword evidence="5 8" id="KW-0406">Ion transport</keyword>
<comment type="subcellular location">
    <subcellularLocation>
        <location evidence="1">Membrane</location>
        <topology evidence="1">Multi-pass membrane protein</topology>
    </subcellularLocation>
</comment>
<evidence type="ECO:0000256" key="5">
    <source>
        <dbReference type="ARBA" id="ARBA00023065"/>
    </source>
</evidence>
<evidence type="ECO:0000256" key="3">
    <source>
        <dbReference type="ARBA" id="ARBA00022692"/>
    </source>
</evidence>
<dbReference type="GO" id="GO:0030322">
    <property type="term" value="P:stabilization of membrane potential"/>
    <property type="evidence" value="ECO:0007669"/>
    <property type="project" value="TreeGrafter"/>
</dbReference>
<evidence type="ECO:0000256" key="6">
    <source>
        <dbReference type="ARBA" id="ARBA00023136"/>
    </source>
</evidence>
<feature type="compositionally biased region" description="Basic residues" evidence="9">
    <location>
        <begin position="1"/>
        <end position="15"/>
    </location>
</feature>
<feature type="transmembrane region" description="Helical" evidence="10">
    <location>
        <begin position="146"/>
        <end position="164"/>
    </location>
</feature>
<protein>
    <recommendedName>
        <fullName evidence="11">Potassium channel domain-containing protein</fullName>
    </recommendedName>
</protein>
<keyword evidence="6 10" id="KW-0472">Membrane</keyword>
<dbReference type="PANTHER" id="PTHR11003:SF352">
    <property type="entry name" value="BCDNA.GH04802-RELATED"/>
    <property type="match status" value="1"/>
</dbReference>
<dbReference type="InterPro" id="IPR003280">
    <property type="entry name" value="2pore_dom_K_chnl"/>
</dbReference>
<dbReference type="GeneID" id="111247454"/>
<evidence type="ECO:0000256" key="2">
    <source>
        <dbReference type="ARBA" id="ARBA00022448"/>
    </source>
</evidence>
<evidence type="ECO:0000256" key="1">
    <source>
        <dbReference type="ARBA" id="ARBA00004141"/>
    </source>
</evidence>
<organism evidence="12 13">
    <name type="scientific">Varroa destructor</name>
    <name type="common">Honeybee mite</name>
    <dbReference type="NCBI Taxonomy" id="109461"/>
    <lineage>
        <taxon>Eukaryota</taxon>
        <taxon>Metazoa</taxon>
        <taxon>Ecdysozoa</taxon>
        <taxon>Arthropoda</taxon>
        <taxon>Chelicerata</taxon>
        <taxon>Arachnida</taxon>
        <taxon>Acari</taxon>
        <taxon>Parasitiformes</taxon>
        <taxon>Mesostigmata</taxon>
        <taxon>Gamasina</taxon>
        <taxon>Dermanyssoidea</taxon>
        <taxon>Varroidae</taxon>
        <taxon>Varroa</taxon>
    </lineage>
</organism>
<dbReference type="PANTHER" id="PTHR11003">
    <property type="entry name" value="POTASSIUM CHANNEL, SUBFAMILY K"/>
    <property type="match status" value="1"/>
</dbReference>
<dbReference type="SUPFAM" id="SSF81324">
    <property type="entry name" value="Voltage-gated potassium channels"/>
    <property type="match status" value="2"/>
</dbReference>
<evidence type="ECO:0000256" key="10">
    <source>
        <dbReference type="SAM" id="Phobius"/>
    </source>
</evidence>
<feature type="domain" description="Potassium channel" evidence="11">
    <location>
        <begin position="144"/>
        <end position="201"/>
    </location>
</feature>
<keyword evidence="4 10" id="KW-1133">Transmembrane helix</keyword>
<dbReference type="Gene3D" id="1.10.287.70">
    <property type="match status" value="2"/>
</dbReference>
<feature type="transmembrane region" description="Helical" evidence="10">
    <location>
        <begin position="176"/>
        <end position="194"/>
    </location>
</feature>
<accession>A0A7M7JM47</accession>
<dbReference type="PRINTS" id="PR01333">
    <property type="entry name" value="2POREKCHANEL"/>
</dbReference>
<dbReference type="InterPro" id="IPR013099">
    <property type="entry name" value="K_chnl_dom"/>
</dbReference>
<evidence type="ECO:0000256" key="7">
    <source>
        <dbReference type="ARBA" id="ARBA00023303"/>
    </source>
</evidence>
<dbReference type="AlphaFoldDB" id="A0A7M7JM47"/>
<dbReference type="Pfam" id="PF07885">
    <property type="entry name" value="Ion_trans_2"/>
    <property type="match status" value="1"/>
</dbReference>
<dbReference type="EnsemblMetazoa" id="XM_022798366">
    <property type="protein sequence ID" value="XP_022654101"/>
    <property type="gene ID" value="LOC111247454"/>
</dbReference>
<dbReference type="RefSeq" id="XP_022654101.1">
    <property type="nucleotide sequence ID" value="XM_022798366.1"/>
</dbReference>
<dbReference type="Proteomes" id="UP000594260">
    <property type="component" value="Unplaced"/>
</dbReference>
<keyword evidence="3 8" id="KW-0812">Transmembrane</keyword>
<evidence type="ECO:0000259" key="11">
    <source>
        <dbReference type="Pfam" id="PF07885"/>
    </source>
</evidence>